<dbReference type="EMBL" id="MIGC01000580">
    <property type="protein sequence ID" value="PHJ24682.1"/>
    <property type="molecule type" value="Genomic_DNA"/>
</dbReference>
<dbReference type="GeneID" id="94424880"/>
<dbReference type="SUPFAM" id="SSF55681">
    <property type="entry name" value="Class II aaRS and biotin synthetases"/>
    <property type="match status" value="2"/>
</dbReference>
<dbReference type="GO" id="GO:0003723">
    <property type="term" value="F:RNA binding"/>
    <property type="evidence" value="ECO:0007669"/>
    <property type="project" value="InterPro"/>
</dbReference>
<dbReference type="InterPro" id="IPR045060">
    <property type="entry name" value="Phe-tRNA-ligase_IIc_bsu"/>
</dbReference>
<dbReference type="VEuPathDB" id="ToxoDB:CSUI_001463"/>
<keyword evidence="3" id="KW-0030">Aminoacyl-tRNA synthetase</keyword>
<dbReference type="RefSeq" id="XP_067926354.1">
    <property type="nucleotide sequence ID" value="XM_068061669.1"/>
</dbReference>
<evidence type="ECO:0000259" key="2">
    <source>
        <dbReference type="PROSITE" id="PS51483"/>
    </source>
</evidence>
<dbReference type="InterPro" id="IPR045864">
    <property type="entry name" value="aa-tRNA-synth_II/BPL/LPL"/>
</dbReference>
<dbReference type="Proteomes" id="UP000221165">
    <property type="component" value="Unassembled WGS sequence"/>
</dbReference>
<dbReference type="GO" id="GO:0000287">
    <property type="term" value="F:magnesium ion binding"/>
    <property type="evidence" value="ECO:0007669"/>
    <property type="project" value="InterPro"/>
</dbReference>
<protein>
    <submittedName>
        <fullName evidence="3">Phenylalanyl-trna synthetase beta</fullName>
    </submittedName>
</protein>
<dbReference type="PANTHER" id="PTHR10947:SF0">
    <property type="entry name" value="PHENYLALANINE--TRNA LIGASE BETA SUBUNIT"/>
    <property type="match status" value="1"/>
</dbReference>
<feature type="region of interest" description="Disordered" evidence="1">
    <location>
        <begin position="216"/>
        <end position="240"/>
    </location>
</feature>
<evidence type="ECO:0000313" key="4">
    <source>
        <dbReference type="Proteomes" id="UP000221165"/>
    </source>
</evidence>
<dbReference type="GO" id="GO:0006432">
    <property type="term" value="P:phenylalanyl-tRNA aminoacylation"/>
    <property type="evidence" value="ECO:0007669"/>
    <property type="project" value="InterPro"/>
</dbReference>
<keyword evidence="4" id="KW-1185">Reference proteome</keyword>
<evidence type="ECO:0000313" key="3">
    <source>
        <dbReference type="EMBL" id="PHJ24682.1"/>
    </source>
</evidence>
<dbReference type="OrthoDB" id="1698572at2759"/>
<feature type="domain" description="B5" evidence="2">
    <location>
        <begin position="1"/>
        <end position="21"/>
    </location>
</feature>
<dbReference type="Pfam" id="PF17759">
    <property type="entry name" value="tRNA_synthFbeta"/>
    <property type="match status" value="2"/>
</dbReference>
<name>A0A2C6LCC9_9APIC</name>
<proteinExistence type="predicted"/>
<dbReference type="AlphaFoldDB" id="A0A2C6LCC9"/>
<organism evidence="3 4">
    <name type="scientific">Cystoisospora suis</name>
    <dbReference type="NCBI Taxonomy" id="483139"/>
    <lineage>
        <taxon>Eukaryota</taxon>
        <taxon>Sar</taxon>
        <taxon>Alveolata</taxon>
        <taxon>Apicomplexa</taxon>
        <taxon>Conoidasida</taxon>
        <taxon>Coccidia</taxon>
        <taxon>Eucoccidiorida</taxon>
        <taxon>Eimeriorina</taxon>
        <taxon>Sarcocystidae</taxon>
        <taxon>Cystoisospora</taxon>
    </lineage>
</organism>
<dbReference type="GO" id="GO:0009328">
    <property type="term" value="C:phenylalanine-tRNA ligase complex"/>
    <property type="evidence" value="ECO:0007669"/>
    <property type="project" value="TreeGrafter"/>
</dbReference>
<dbReference type="GO" id="GO:0005524">
    <property type="term" value="F:ATP binding"/>
    <property type="evidence" value="ECO:0007669"/>
    <property type="project" value="InterPro"/>
</dbReference>
<accession>A0A2C6LCC9</accession>
<dbReference type="Gene3D" id="3.30.930.10">
    <property type="entry name" value="Bira Bifunctional Protein, Domain 2"/>
    <property type="match status" value="2"/>
</dbReference>
<dbReference type="InterPro" id="IPR041616">
    <property type="entry name" value="PheRS_beta_core"/>
</dbReference>
<gene>
    <name evidence="3" type="ORF">CSUI_001463</name>
</gene>
<evidence type="ECO:0000256" key="1">
    <source>
        <dbReference type="SAM" id="MobiDB-lite"/>
    </source>
</evidence>
<dbReference type="InterPro" id="IPR005147">
    <property type="entry name" value="tRNA_synthase_B5-dom"/>
</dbReference>
<dbReference type="PROSITE" id="PS51483">
    <property type="entry name" value="B5"/>
    <property type="match status" value="1"/>
</dbReference>
<keyword evidence="3" id="KW-0436">Ligase</keyword>
<reference evidence="3 4" key="1">
    <citation type="journal article" date="2017" name="Int. J. Parasitol.">
        <title>The genome of the protozoan parasite Cystoisospora suis and a reverse vaccinology approach to identify vaccine candidates.</title>
        <authorList>
            <person name="Palmieri N."/>
            <person name="Shrestha A."/>
            <person name="Ruttkowski B."/>
            <person name="Beck T."/>
            <person name="Vogl C."/>
            <person name="Tomley F."/>
            <person name="Blake D.P."/>
            <person name="Joachim A."/>
        </authorList>
    </citation>
    <scope>NUCLEOTIDE SEQUENCE [LARGE SCALE GENOMIC DNA]</scope>
    <source>
        <strain evidence="3 4">Wien I</strain>
    </source>
</reference>
<comment type="caution">
    <text evidence="3">The sequence shown here is derived from an EMBL/GenBank/DDBJ whole genome shotgun (WGS) entry which is preliminary data.</text>
</comment>
<dbReference type="GO" id="GO:0004826">
    <property type="term" value="F:phenylalanine-tRNA ligase activity"/>
    <property type="evidence" value="ECO:0007669"/>
    <property type="project" value="InterPro"/>
</dbReference>
<dbReference type="PANTHER" id="PTHR10947">
    <property type="entry name" value="PHENYLALANYL-TRNA SYNTHETASE BETA CHAIN AND LEUCINE-RICH REPEAT-CONTAINING PROTEIN 47"/>
    <property type="match status" value="1"/>
</dbReference>
<sequence>MHQCDIAEDVAIAYGYGNLPVHRSHILPLNLLNSFSDKVRNFFSTCGYNEALTFLLISSAENYTNLGKKIPSIPSSSASATPLESLLQDALLSVNPCEYQLSPLPVRLMNSKTREFEHARTSLIPGILKSICANKGLTELPMKLFEVGDVCLIDRSTEVGARNLRYCCAAYADEHSSGLEEIHGVLDGLMKSLNFVAEYTIAEMESAVATAVAKGTKAGGGAEETGKKKKEEDESLAAHHLPQTEQLQRTLERMQGTYKLVPSKEAIFLPGRQVHILASRKPTATDGSEEIPLLIGVFGILHPHTLKAFNLHLPVSVLELNLEAFTKWLPAIDLMGN</sequence>